<evidence type="ECO:0000256" key="1">
    <source>
        <dbReference type="SAM" id="Phobius"/>
    </source>
</evidence>
<keyword evidence="1" id="KW-0812">Transmembrane</keyword>
<dbReference type="InParanoid" id="A0A3N4LQX9"/>
<feature type="transmembrane region" description="Helical" evidence="1">
    <location>
        <begin position="32"/>
        <end position="54"/>
    </location>
</feature>
<keyword evidence="1" id="KW-1133">Transmembrane helix</keyword>
<proteinExistence type="predicted"/>
<keyword evidence="1" id="KW-0472">Membrane</keyword>
<evidence type="ECO:0000313" key="3">
    <source>
        <dbReference type="Proteomes" id="UP000267821"/>
    </source>
</evidence>
<name>A0A3N4LQX9_9PEZI</name>
<evidence type="ECO:0000313" key="2">
    <source>
        <dbReference type="EMBL" id="RPB23662.1"/>
    </source>
</evidence>
<protein>
    <submittedName>
        <fullName evidence="2">Uncharacterized protein</fullName>
    </submittedName>
</protein>
<sequence length="115" mass="13362">MPNNYFSLDTPFRNIANCLVSYVMFRFRLHSIYLLSLPYITHSPVFCLCHFLYFSHFTQPISLFHIIQPQVKLTFISLPAPCTLFSHHQSLGVVVPLLLQSKYPDSIAPLELYQL</sequence>
<dbReference type="EMBL" id="ML121545">
    <property type="protein sequence ID" value="RPB23662.1"/>
    <property type="molecule type" value="Genomic_DNA"/>
</dbReference>
<reference evidence="2 3" key="1">
    <citation type="journal article" date="2018" name="Nat. Ecol. Evol.">
        <title>Pezizomycetes genomes reveal the molecular basis of ectomycorrhizal truffle lifestyle.</title>
        <authorList>
            <person name="Murat C."/>
            <person name="Payen T."/>
            <person name="Noel B."/>
            <person name="Kuo A."/>
            <person name="Morin E."/>
            <person name="Chen J."/>
            <person name="Kohler A."/>
            <person name="Krizsan K."/>
            <person name="Balestrini R."/>
            <person name="Da Silva C."/>
            <person name="Montanini B."/>
            <person name="Hainaut M."/>
            <person name="Levati E."/>
            <person name="Barry K.W."/>
            <person name="Belfiori B."/>
            <person name="Cichocki N."/>
            <person name="Clum A."/>
            <person name="Dockter R.B."/>
            <person name="Fauchery L."/>
            <person name="Guy J."/>
            <person name="Iotti M."/>
            <person name="Le Tacon F."/>
            <person name="Lindquist E.A."/>
            <person name="Lipzen A."/>
            <person name="Malagnac F."/>
            <person name="Mello A."/>
            <person name="Molinier V."/>
            <person name="Miyauchi S."/>
            <person name="Poulain J."/>
            <person name="Riccioni C."/>
            <person name="Rubini A."/>
            <person name="Sitrit Y."/>
            <person name="Splivallo R."/>
            <person name="Traeger S."/>
            <person name="Wang M."/>
            <person name="Zifcakova L."/>
            <person name="Wipf D."/>
            <person name="Zambonelli A."/>
            <person name="Paolocci F."/>
            <person name="Nowrousian M."/>
            <person name="Ottonello S."/>
            <person name="Baldrian P."/>
            <person name="Spatafora J.W."/>
            <person name="Henrissat B."/>
            <person name="Nagy L.G."/>
            <person name="Aury J.M."/>
            <person name="Wincker P."/>
            <person name="Grigoriev I.V."/>
            <person name="Bonfante P."/>
            <person name="Martin F.M."/>
        </authorList>
    </citation>
    <scope>NUCLEOTIDE SEQUENCE [LARGE SCALE GENOMIC DNA]</scope>
    <source>
        <strain evidence="2 3">ATCC MYA-4762</strain>
    </source>
</reference>
<organism evidence="2 3">
    <name type="scientific">Terfezia boudieri ATCC MYA-4762</name>
    <dbReference type="NCBI Taxonomy" id="1051890"/>
    <lineage>
        <taxon>Eukaryota</taxon>
        <taxon>Fungi</taxon>
        <taxon>Dikarya</taxon>
        <taxon>Ascomycota</taxon>
        <taxon>Pezizomycotina</taxon>
        <taxon>Pezizomycetes</taxon>
        <taxon>Pezizales</taxon>
        <taxon>Pezizaceae</taxon>
        <taxon>Terfezia</taxon>
    </lineage>
</organism>
<dbReference type="AlphaFoldDB" id="A0A3N4LQX9"/>
<gene>
    <name evidence="2" type="ORF">L211DRAFT_880896</name>
</gene>
<accession>A0A3N4LQX9</accession>
<dbReference type="Proteomes" id="UP000267821">
    <property type="component" value="Unassembled WGS sequence"/>
</dbReference>
<keyword evidence="3" id="KW-1185">Reference proteome</keyword>